<organism evidence="1 2">
    <name type="scientific">Sporisorium scitamineum</name>
    <dbReference type="NCBI Taxonomy" id="49012"/>
    <lineage>
        <taxon>Eukaryota</taxon>
        <taxon>Fungi</taxon>
        <taxon>Dikarya</taxon>
        <taxon>Basidiomycota</taxon>
        <taxon>Ustilaginomycotina</taxon>
        <taxon>Ustilaginomycetes</taxon>
        <taxon>Ustilaginales</taxon>
        <taxon>Ustilaginaceae</taxon>
        <taxon>Sporisorium</taxon>
    </lineage>
</organism>
<keyword evidence="2" id="KW-1185">Reference proteome</keyword>
<evidence type="ECO:0000313" key="2">
    <source>
        <dbReference type="Proteomes" id="UP000242770"/>
    </source>
</evidence>
<protein>
    <submittedName>
        <fullName evidence="1">Uncharacterized protein</fullName>
    </submittedName>
</protein>
<accession>A0A0F7SDD0</accession>
<reference evidence="2" key="1">
    <citation type="submission" date="2014-06" db="EMBL/GenBank/DDBJ databases">
        <authorList>
            <person name="Berkman P.J."/>
        </authorList>
    </citation>
    <scope>NUCLEOTIDE SEQUENCE [LARGE SCALE GENOMIC DNA]</scope>
</reference>
<sequence>MFNVNWSSNSAIETADGQQLVAIQTLIGKTAVLFELPVVGVAISAQYDLPQACRLAEGFAPLGVLF</sequence>
<dbReference type="EMBL" id="CCFA01004142">
    <property type="protein sequence ID" value="CDW99098.1"/>
    <property type="molecule type" value="Genomic_DNA"/>
</dbReference>
<dbReference type="AlphaFoldDB" id="A0A0F7SDD0"/>
<evidence type="ECO:0000313" key="1">
    <source>
        <dbReference type="EMBL" id="CDW99098.1"/>
    </source>
</evidence>
<gene>
    <name evidence="1" type="primary">SSCI69300.1</name>
</gene>
<proteinExistence type="predicted"/>
<dbReference type="Proteomes" id="UP000242770">
    <property type="component" value="Unassembled WGS sequence"/>
</dbReference>
<name>A0A0F7SDD0_9BASI</name>